<dbReference type="InterPro" id="IPR036378">
    <property type="entry name" value="FAS1_dom_sf"/>
</dbReference>
<feature type="region of interest" description="Disordered" evidence="1">
    <location>
        <begin position="322"/>
        <end position="343"/>
    </location>
</feature>
<reference evidence="4" key="2">
    <citation type="submission" date="2023-05" db="EMBL/GenBank/DDBJ databases">
        <authorList>
            <consortium name="Lawrence Berkeley National Laboratory"/>
            <person name="Steindorff A."/>
            <person name="Hensen N."/>
            <person name="Bonometti L."/>
            <person name="Westerberg I."/>
            <person name="Brannstrom I.O."/>
            <person name="Guillou S."/>
            <person name="Cros-Aarteil S."/>
            <person name="Calhoun S."/>
            <person name="Haridas S."/>
            <person name="Kuo A."/>
            <person name="Mondo S."/>
            <person name="Pangilinan J."/>
            <person name="Riley R."/>
            <person name="Labutti K."/>
            <person name="Andreopoulos B."/>
            <person name="Lipzen A."/>
            <person name="Chen C."/>
            <person name="Yanf M."/>
            <person name="Daum C."/>
            <person name="Ng V."/>
            <person name="Clum A."/>
            <person name="Ohm R."/>
            <person name="Martin F."/>
            <person name="Silar P."/>
            <person name="Natvig D."/>
            <person name="Lalanne C."/>
            <person name="Gautier V."/>
            <person name="Ament-Velasquez S.L."/>
            <person name="Kruys A."/>
            <person name="Hutchinson M.I."/>
            <person name="Powell A.J."/>
            <person name="Barry K."/>
            <person name="Miller A.N."/>
            <person name="Grigoriev I.V."/>
            <person name="Debuchy R."/>
            <person name="Gladieux P."/>
            <person name="Thoren M.H."/>
            <person name="Johannesson H."/>
        </authorList>
    </citation>
    <scope>NUCLEOTIDE SEQUENCE</scope>
    <source>
        <strain evidence="4">CBS 359.72</strain>
    </source>
</reference>
<sequence length="372" mass="38696">MGLRLRAAVVALISTTLLSPTVQAVDLGSVLADQANLTTFRGLVKNMVESILKYHILKKAIDMPSIVKGDSIWAPTMLADRNFSTVTGGQHLILTKQPGGEVVLTSGFATRGTVVTEDLAFDDGLVQVIDSVMRVPETLDATARGAYTDLTAFVGALYAAGLYDEVAGWKDVTIFAPRNAAFQQLAGTFSRMDEADLRRVLRYHVVPGRVSHVWELRNASTLATADGSGDGTEVAVTRHTNFIYVNSAEIVQADVLIANGVIHLVDNVLNPRRPDARPDVELTTAQPPVFTPLGTATATGSDVPTPFATHLPCTGTLEENCQATSSQATGGPTGTSGGAASSNAGGALPRCTGLTGAGVGIGLAVGAVMAGL</sequence>
<comment type="caution">
    <text evidence="4">The sequence shown here is derived from an EMBL/GenBank/DDBJ whole genome shotgun (WGS) entry which is preliminary data.</text>
</comment>
<feature type="domain" description="FAS1" evidence="3">
    <location>
        <begin position="137"/>
        <end position="269"/>
    </location>
</feature>
<accession>A0AAN7HFM3</accession>
<feature type="signal peptide" evidence="2">
    <location>
        <begin position="1"/>
        <end position="24"/>
    </location>
</feature>
<dbReference type="PANTHER" id="PTHR10900">
    <property type="entry name" value="PERIOSTIN-RELATED"/>
    <property type="match status" value="1"/>
</dbReference>
<dbReference type="PANTHER" id="PTHR10900:SF77">
    <property type="entry name" value="FI19380P1"/>
    <property type="match status" value="1"/>
</dbReference>
<dbReference type="Pfam" id="PF02469">
    <property type="entry name" value="Fasciclin"/>
    <property type="match status" value="2"/>
</dbReference>
<keyword evidence="2" id="KW-0732">Signal</keyword>
<evidence type="ECO:0000313" key="4">
    <source>
        <dbReference type="EMBL" id="KAK4243512.1"/>
    </source>
</evidence>
<evidence type="ECO:0000313" key="5">
    <source>
        <dbReference type="Proteomes" id="UP001303647"/>
    </source>
</evidence>
<dbReference type="GO" id="GO:0000329">
    <property type="term" value="C:fungal-type vacuole membrane"/>
    <property type="evidence" value="ECO:0007669"/>
    <property type="project" value="TreeGrafter"/>
</dbReference>
<evidence type="ECO:0000259" key="3">
    <source>
        <dbReference type="PROSITE" id="PS50213"/>
    </source>
</evidence>
<protein>
    <submittedName>
        <fullName evidence="4">FAS1 domain-containing protein</fullName>
    </submittedName>
</protein>
<evidence type="ECO:0000256" key="2">
    <source>
        <dbReference type="SAM" id="SignalP"/>
    </source>
</evidence>
<organism evidence="4 5">
    <name type="scientific">Corynascus novoguineensis</name>
    <dbReference type="NCBI Taxonomy" id="1126955"/>
    <lineage>
        <taxon>Eukaryota</taxon>
        <taxon>Fungi</taxon>
        <taxon>Dikarya</taxon>
        <taxon>Ascomycota</taxon>
        <taxon>Pezizomycotina</taxon>
        <taxon>Sordariomycetes</taxon>
        <taxon>Sordariomycetidae</taxon>
        <taxon>Sordariales</taxon>
        <taxon>Chaetomiaceae</taxon>
        <taxon>Corynascus</taxon>
    </lineage>
</organism>
<dbReference type="SUPFAM" id="SSF82153">
    <property type="entry name" value="FAS1 domain"/>
    <property type="match status" value="2"/>
</dbReference>
<dbReference type="AlphaFoldDB" id="A0AAN7HFM3"/>
<proteinExistence type="predicted"/>
<dbReference type="Gene3D" id="2.30.180.10">
    <property type="entry name" value="FAS1 domain"/>
    <property type="match status" value="2"/>
</dbReference>
<evidence type="ECO:0000256" key="1">
    <source>
        <dbReference type="SAM" id="MobiDB-lite"/>
    </source>
</evidence>
<feature type="domain" description="FAS1" evidence="3">
    <location>
        <begin position="1"/>
        <end position="133"/>
    </location>
</feature>
<dbReference type="GO" id="GO:0016236">
    <property type="term" value="P:macroautophagy"/>
    <property type="evidence" value="ECO:0007669"/>
    <property type="project" value="TreeGrafter"/>
</dbReference>
<gene>
    <name evidence="4" type="ORF">C7999DRAFT_44697</name>
</gene>
<dbReference type="PROSITE" id="PS50213">
    <property type="entry name" value="FAS1"/>
    <property type="match status" value="2"/>
</dbReference>
<dbReference type="Proteomes" id="UP001303647">
    <property type="component" value="Unassembled WGS sequence"/>
</dbReference>
<reference evidence="4" key="1">
    <citation type="journal article" date="2023" name="Mol. Phylogenet. Evol.">
        <title>Genome-scale phylogeny and comparative genomics of the fungal order Sordariales.</title>
        <authorList>
            <person name="Hensen N."/>
            <person name="Bonometti L."/>
            <person name="Westerberg I."/>
            <person name="Brannstrom I.O."/>
            <person name="Guillou S."/>
            <person name="Cros-Aarteil S."/>
            <person name="Calhoun S."/>
            <person name="Haridas S."/>
            <person name="Kuo A."/>
            <person name="Mondo S."/>
            <person name="Pangilinan J."/>
            <person name="Riley R."/>
            <person name="LaButti K."/>
            <person name="Andreopoulos B."/>
            <person name="Lipzen A."/>
            <person name="Chen C."/>
            <person name="Yan M."/>
            <person name="Daum C."/>
            <person name="Ng V."/>
            <person name="Clum A."/>
            <person name="Steindorff A."/>
            <person name="Ohm R.A."/>
            <person name="Martin F."/>
            <person name="Silar P."/>
            <person name="Natvig D.O."/>
            <person name="Lalanne C."/>
            <person name="Gautier V."/>
            <person name="Ament-Velasquez S.L."/>
            <person name="Kruys A."/>
            <person name="Hutchinson M.I."/>
            <person name="Powell A.J."/>
            <person name="Barry K."/>
            <person name="Miller A.N."/>
            <person name="Grigoriev I.V."/>
            <person name="Debuchy R."/>
            <person name="Gladieux P."/>
            <person name="Hiltunen Thoren M."/>
            <person name="Johannesson H."/>
        </authorList>
    </citation>
    <scope>NUCLEOTIDE SEQUENCE</scope>
    <source>
        <strain evidence="4">CBS 359.72</strain>
    </source>
</reference>
<name>A0AAN7HFM3_9PEZI</name>
<keyword evidence="5" id="KW-1185">Reference proteome</keyword>
<dbReference type="InterPro" id="IPR050904">
    <property type="entry name" value="Adhesion/Biosynth-related"/>
</dbReference>
<dbReference type="EMBL" id="MU857808">
    <property type="protein sequence ID" value="KAK4243512.1"/>
    <property type="molecule type" value="Genomic_DNA"/>
</dbReference>
<dbReference type="InterPro" id="IPR000782">
    <property type="entry name" value="FAS1_domain"/>
</dbReference>
<feature type="chain" id="PRO_5042930124" evidence="2">
    <location>
        <begin position="25"/>
        <end position="372"/>
    </location>
</feature>
<dbReference type="SMART" id="SM00554">
    <property type="entry name" value="FAS1"/>
    <property type="match status" value="2"/>
</dbReference>